<evidence type="ECO:0000313" key="2">
    <source>
        <dbReference type="EMBL" id="QBZ61745.1"/>
    </source>
</evidence>
<accession>A0A4P7NIB4</accession>
<evidence type="ECO:0000256" key="1">
    <source>
        <dbReference type="SAM" id="MobiDB-lite"/>
    </source>
</evidence>
<dbReference type="Proteomes" id="UP000294847">
    <property type="component" value="Chromosome 4"/>
</dbReference>
<evidence type="ECO:0000313" key="3">
    <source>
        <dbReference type="Proteomes" id="UP000294847"/>
    </source>
</evidence>
<name>A0A4P7NIB4_PYROR</name>
<dbReference type="EMBL" id="CP034207">
    <property type="protein sequence ID" value="QBZ61745.1"/>
    <property type="molecule type" value="Genomic_DNA"/>
</dbReference>
<sequence length="123" mass="13855">SDNQFAVPCYNCRWASAEQRPIFQVKKKNIRAGVHGRMFPGACGEPFTSAVKYRWHTSSVNNEKIAQELRSTMVQPLNIQREPPAMDCCVFQAIGGRTVQVKPGQEPAKSNSNVHLPYHKKNN</sequence>
<gene>
    <name evidence="2" type="ORF">PoMZ_08701</name>
</gene>
<feature type="region of interest" description="Disordered" evidence="1">
    <location>
        <begin position="102"/>
        <end position="123"/>
    </location>
</feature>
<protein>
    <submittedName>
        <fullName evidence="2">Uncharacterized protein</fullName>
    </submittedName>
</protein>
<feature type="non-terminal residue" evidence="2">
    <location>
        <position position="1"/>
    </location>
</feature>
<proteinExistence type="predicted"/>
<organism evidence="2 3">
    <name type="scientific">Pyricularia oryzae</name>
    <name type="common">Rice blast fungus</name>
    <name type="synonym">Magnaporthe oryzae</name>
    <dbReference type="NCBI Taxonomy" id="318829"/>
    <lineage>
        <taxon>Eukaryota</taxon>
        <taxon>Fungi</taxon>
        <taxon>Dikarya</taxon>
        <taxon>Ascomycota</taxon>
        <taxon>Pezizomycotina</taxon>
        <taxon>Sordariomycetes</taxon>
        <taxon>Sordariomycetidae</taxon>
        <taxon>Magnaporthales</taxon>
        <taxon>Pyriculariaceae</taxon>
        <taxon>Pyricularia</taxon>
    </lineage>
</organism>
<dbReference type="AlphaFoldDB" id="A0A4P7NIB4"/>
<reference evidence="2 3" key="1">
    <citation type="journal article" date="2019" name="Mol. Biol. Evol.">
        <title>Blast fungal genomes show frequent chromosomal changes, gene gains and losses, and effector gene turnover.</title>
        <authorList>
            <person name="Gomez Luciano L.B."/>
            <person name="Jason Tsai I."/>
            <person name="Chuma I."/>
            <person name="Tosa Y."/>
            <person name="Chen Y.H."/>
            <person name="Li J.Y."/>
            <person name="Li M.Y."/>
            <person name="Jade Lu M.Y."/>
            <person name="Nakayashiki H."/>
            <person name="Li W.H."/>
        </authorList>
    </citation>
    <scope>NUCLEOTIDE SEQUENCE [LARGE SCALE GENOMIC DNA]</scope>
    <source>
        <strain evidence="2">MZ5-1-6</strain>
    </source>
</reference>